<keyword evidence="2" id="KW-0503">Monooxygenase</keyword>
<gene>
    <name evidence="2" type="ORF">N0B31_17780</name>
</gene>
<dbReference type="EMBL" id="CP104003">
    <property type="protein sequence ID" value="UWM53962.1"/>
    <property type="molecule type" value="Genomic_DNA"/>
</dbReference>
<proteinExistence type="predicted"/>
<dbReference type="GO" id="GO:0004497">
    <property type="term" value="F:monooxygenase activity"/>
    <property type="evidence" value="ECO:0007669"/>
    <property type="project" value="UniProtKB-KW"/>
</dbReference>
<keyword evidence="2" id="KW-0560">Oxidoreductase</keyword>
<accession>A0A9E7R1U4</accession>
<organism evidence="2 3">
    <name type="scientific">Salinirubellus salinus</name>
    <dbReference type="NCBI Taxonomy" id="1364945"/>
    <lineage>
        <taxon>Archaea</taxon>
        <taxon>Methanobacteriati</taxon>
        <taxon>Methanobacteriota</taxon>
        <taxon>Stenosarchaea group</taxon>
        <taxon>Halobacteria</taxon>
        <taxon>Halobacteriales</taxon>
        <taxon>Natronomonadaceae</taxon>
        <taxon>Salinirubellus</taxon>
    </lineage>
</organism>
<feature type="domain" description="ABM" evidence="1">
    <location>
        <begin position="11"/>
        <end position="63"/>
    </location>
</feature>
<evidence type="ECO:0000313" key="2">
    <source>
        <dbReference type="EMBL" id="UWM53962.1"/>
    </source>
</evidence>
<evidence type="ECO:0000259" key="1">
    <source>
        <dbReference type="Pfam" id="PF03992"/>
    </source>
</evidence>
<reference evidence="2" key="1">
    <citation type="submission" date="2022-09" db="EMBL/GenBank/DDBJ databases">
        <title>Diverse halophilic archaea isolated from saline environments.</title>
        <authorList>
            <person name="Cui H.-L."/>
        </authorList>
    </citation>
    <scope>NUCLEOTIDE SEQUENCE</scope>
    <source>
        <strain evidence="2">ZS-35-S2</strain>
    </source>
</reference>
<dbReference type="Proteomes" id="UP001057580">
    <property type="component" value="Chromosome"/>
</dbReference>
<keyword evidence="3" id="KW-1185">Reference proteome</keyword>
<dbReference type="RefSeq" id="WP_260592956.1">
    <property type="nucleotide sequence ID" value="NZ_CP104003.1"/>
</dbReference>
<dbReference type="InterPro" id="IPR011008">
    <property type="entry name" value="Dimeric_a/b-barrel"/>
</dbReference>
<dbReference type="KEGG" id="ssai:N0B31_17780"/>
<dbReference type="Pfam" id="PF03992">
    <property type="entry name" value="ABM"/>
    <property type="match status" value="1"/>
</dbReference>
<dbReference type="GeneID" id="74944312"/>
<protein>
    <submittedName>
        <fullName evidence="2">Antibiotic biosynthesis monooxygenase</fullName>
    </submittedName>
</protein>
<evidence type="ECO:0000313" key="3">
    <source>
        <dbReference type="Proteomes" id="UP001057580"/>
    </source>
</evidence>
<dbReference type="SUPFAM" id="SSF54909">
    <property type="entry name" value="Dimeric alpha+beta barrel"/>
    <property type="match status" value="1"/>
</dbReference>
<sequence length="98" mass="11269">MAYQMVTATVAAFERWKAAFEENHTAREEHGSEGYHLFRGSDDPDEITVLMEFDTAENARRWESYLREQDDMDAAGMSDVDITYLDLVERQTVGQQTA</sequence>
<dbReference type="InterPro" id="IPR007138">
    <property type="entry name" value="ABM_dom"/>
</dbReference>
<name>A0A9E7R1U4_9EURY</name>
<dbReference type="AlphaFoldDB" id="A0A9E7R1U4"/>